<keyword evidence="4" id="KW-1185">Reference proteome</keyword>
<gene>
    <name evidence="3" type="ORF">B0T17DRAFT_306626</name>
</gene>
<dbReference type="AlphaFoldDB" id="A0AA39WUK6"/>
<dbReference type="Proteomes" id="UP001174934">
    <property type="component" value="Unassembled WGS sequence"/>
</dbReference>
<evidence type="ECO:0000256" key="1">
    <source>
        <dbReference type="SAM" id="MobiDB-lite"/>
    </source>
</evidence>
<comment type="caution">
    <text evidence="3">The sequence shown here is derived from an EMBL/GenBank/DDBJ whole genome shotgun (WGS) entry which is preliminary data.</text>
</comment>
<name>A0AA39WUK6_9PEZI</name>
<keyword evidence="2" id="KW-1133">Transmembrane helix</keyword>
<organism evidence="3 4">
    <name type="scientific">Bombardia bombarda</name>
    <dbReference type="NCBI Taxonomy" id="252184"/>
    <lineage>
        <taxon>Eukaryota</taxon>
        <taxon>Fungi</taxon>
        <taxon>Dikarya</taxon>
        <taxon>Ascomycota</taxon>
        <taxon>Pezizomycotina</taxon>
        <taxon>Sordariomycetes</taxon>
        <taxon>Sordariomycetidae</taxon>
        <taxon>Sordariales</taxon>
        <taxon>Lasiosphaeriaceae</taxon>
        <taxon>Bombardia</taxon>
    </lineage>
</organism>
<feature type="transmembrane region" description="Helical" evidence="2">
    <location>
        <begin position="266"/>
        <end position="285"/>
    </location>
</feature>
<reference evidence="3" key="1">
    <citation type="submission" date="2023-06" db="EMBL/GenBank/DDBJ databases">
        <title>Genome-scale phylogeny and comparative genomics of the fungal order Sordariales.</title>
        <authorList>
            <consortium name="Lawrence Berkeley National Laboratory"/>
            <person name="Hensen N."/>
            <person name="Bonometti L."/>
            <person name="Westerberg I."/>
            <person name="Brannstrom I.O."/>
            <person name="Guillou S."/>
            <person name="Cros-Aarteil S."/>
            <person name="Calhoun S."/>
            <person name="Haridas S."/>
            <person name="Kuo A."/>
            <person name="Mondo S."/>
            <person name="Pangilinan J."/>
            <person name="Riley R."/>
            <person name="LaButti K."/>
            <person name="Andreopoulos B."/>
            <person name="Lipzen A."/>
            <person name="Chen C."/>
            <person name="Yanf M."/>
            <person name="Daum C."/>
            <person name="Ng V."/>
            <person name="Clum A."/>
            <person name="Steindorff A."/>
            <person name="Ohm R."/>
            <person name="Martin F."/>
            <person name="Silar P."/>
            <person name="Natvig D."/>
            <person name="Lalanne C."/>
            <person name="Gautier V."/>
            <person name="Ament-velasquez S.L."/>
            <person name="Kruys A."/>
            <person name="Hutchinson M.I."/>
            <person name="Powell A.J."/>
            <person name="Barry K."/>
            <person name="Miller A.N."/>
            <person name="Grigoriev I.V."/>
            <person name="Debuchy R."/>
            <person name="Gladieux P."/>
            <person name="Thoren M.H."/>
            <person name="Johannesson H."/>
        </authorList>
    </citation>
    <scope>NUCLEOTIDE SEQUENCE</scope>
    <source>
        <strain evidence="3">SMH3391-2</strain>
    </source>
</reference>
<keyword evidence="2" id="KW-0472">Membrane</keyword>
<accession>A0AA39WUK6</accession>
<evidence type="ECO:0000313" key="3">
    <source>
        <dbReference type="EMBL" id="KAK0621899.1"/>
    </source>
</evidence>
<keyword evidence="2" id="KW-0812">Transmembrane</keyword>
<evidence type="ECO:0000256" key="2">
    <source>
        <dbReference type="SAM" id="Phobius"/>
    </source>
</evidence>
<proteinExistence type="predicted"/>
<feature type="region of interest" description="Disordered" evidence="1">
    <location>
        <begin position="1"/>
        <end position="20"/>
    </location>
</feature>
<evidence type="ECO:0000313" key="4">
    <source>
        <dbReference type="Proteomes" id="UP001174934"/>
    </source>
</evidence>
<sequence>MWTERSGLGSWQPVGSVKKDDQNVSTPYWVECVPTRFGGLAPHRWQPVTLYDLRKRTNCSKTRACMWNDPTGPWPGTWQPVAFDDNWLASSTPPIVSCTLHEDGTWWPASAEPEVVRAIAQAFNTKKRSEVKDVDLTNTGGSAQSEKHHEGPPKVTGLNTRAKVHFDLPPHSTISEPFEWTDRGGFGAEEEDRDTEFMSESYCFWSADRGELDPVDIPASPTELLCPAVPPMPHEWMQNEFSVPIQDKQRDRPSEKPQVLKRLETGLWLMSVCCLIAALASMFVAD</sequence>
<protein>
    <submittedName>
        <fullName evidence="3">Uncharacterized protein</fullName>
    </submittedName>
</protein>
<feature type="region of interest" description="Disordered" evidence="1">
    <location>
        <begin position="133"/>
        <end position="157"/>
    </location>
</feature>
<dbReference type="EMBL" id="JAULSR010000004">
    <property type="protein sequence ID" value="KAK0621899.1"/>
    <property type="molecule type" value="Genomic_DNA"/>
</dbReference>